<keyword evidence="2" id="KW-1185">Reference proteome</keyword>
<organism evidence="1 2">
    <name type="scientific">Vaccinium darrowii</name>
    <dbReference type="NCBI Taxonomy" id="229202"/>
    <lineage>
        <taxon>Eukaryota</taxon>
        <taxon>Viridiplantae</taxon>
        <taxon>Streptophyta</taxon>
        <taxon>Embryophyta</taxon>
        <taxon>Tracheophyta</taxon>
        <taxon>Spermatophyta</taxon>
        <taxon>Magnoliopsida</taxon>
        <taxon>eudicotyledons</taxon>
        <taxon>Gunneridae</taxon>
        <taxon>Pentapetalae</taxon>
        <taxon>asterids</taxon>
        <taxon>Ericales</taxon>
        <taxon>Ericaceae</taxon>
        <taxon>Vaccinioideae</taxon>
        <taxon>Vaccinieae</taxon>
        <taxon>Vaccinium</taxon>
    </lineage>
</organism>
<name>A0ACB7XTB0_9ERIC</name>
<accession>A0ACB7XTB0</accession>
<evidence type="ECO:0000313" key="1">
    <source>
        <dbReference type="EMBL" id="KAH7844262.1"/>
    </source>
</evidence>
<gene>
    <name evidence="1" type="ORF">Vadar_026219</name>
</gene>
<proteinExistence type="predicted"/>
<dbReference type="EMBL" id="CM037151">
    <property type="protein sequence ID" value="KAH7844262.1"/>
    <property type="molecule type" value="Genomic_DNA"/>
</dbReference>
<reference evidence="1 2" key="1">
    <citation type="journal article" date="2021" name="Hortic Res">
        <title>High-quality reference genome and annotation aids understanding of berry development for evergreen blueberry (Vaccinium darrowii).</title>
        <authorList>
            <person name="Yu J."/>
            <person name="Hulse-Kemp A.M."/>
            <person name="Babiker E."/>
            <person name="Staton M."/>
        </authorList>
    </citation>
    <scope>NUCLEOTIDE SEQUENCE [LARGE SCALE GENOMIC DNA]</scope>
    <source>
        <strain evidence="2">cv. NJ 8807/NJ 8810</strain>
        <tissue evidence="1">Young leaf</tissue>
    </source>
</reference>
<dbReference type="Proteomes" id="UP000828048">
    <property type="component" value="Chromosome 1"/>
</dbReference>
<protein>
    <submittedName>
        <fullName evidence="1">Uncharacterized protein</fullName>
    </submittedName>
</protein>
<sequence>MAGEITEEEVVERATVIGASVKSKDLSKKNSIEPPTTKFTKKNSKKRLDAPKDQRTFKAIQILKCIGMFLVKHFRADHGWLLEVRGNLIIVAALTATIAYQSILNPPGGLKQDRKDGHLPGTAVLDRPRDVRFATFLNTNILMFIVSSWIIALALSGLPNSNKIFLWLLIYAIYITVACMILAFRIGAACVFPETSQINLFDIRMDDVLLYGSSGIVGFIVLLHMVRSGIWLINKISKNDVVFQNVWCSVHEAPSRFLVLKGTLKKCEVAKVQDIGRPLVGNNGCARIDGNAVPCFEFRRNSFDGRPIKRLVFVTDGAWLAGSLRGAFAWVGKVEARKTDGGGVGRGQSYGVGFFLGCLGGYYSDELH</sequence>
<evidence type="ECO:0000313" key="2">
    <source>
        <dbReference type="Proteomes" id="UP000828048"/>
    </source>
</evidence>
<comment type="caution">
    <text evidence="1">The sequence shown here is derived from an EMBL/GenBank/DDBJ whole genome shotgun (WGS) entry which is preliminary data.</text>
</comment>